<sequence length="268" mass="29512">MKKLALILYLSLFTGMGFAQKAMTWTSASSSKPEDIFTSNLYSADRVMEMRDKLDLTDAQASKIKKIHAESAGEFSTMKWDLDEETKKLNAMLEANSPNSSEVDKQMDKVLALESKLKKKRLSTLVAIKNELTEEQIEMLKSRLTVATGSYVFNSASNSKGATTVIGYPMNFQSKSGATTLFPDSKNSKIMIRMDSDEDGSKPLFVVNLGEETVKGNSISDFDINPDDIQSISVLKDKSATSLYGDEGKDGVVIITLKDGAKIKKNKK</sequence>
<dbReference type="Gene3D" id="1.20.120.1490">
    <property type="match status" value="1"/>
</dbReference>
<dbReference type="InterPro" id="IPR012899">
    <property type="entry name" value="LTXXQ"/>
</dbReference>
<dbReference type="RefSeq" id="WP_290001454.1">
    <property type="nucleotide sequence ID" value="NZ_JAUEPH010000006.1"/>
</dbReference>
<dbReference type="EMBL" id="JAUEPH010000006">
    <property type="protein sequence ID" value="MDN3205277.1"/>
    <property type="molecule type" value="Genomic_DNA"/>
</dbReference>
<comment type="similarity">
    <text evidence="1">Belongs to the TonB-dependent receptor family.</text>
</comment>
<dbReference type="SUPFAM" id="SSF56935">
    <property type="entry name" value="Porins"/>
    <property type="match status" value="1"/>
</dbReference>
<keyword evidence="1" id="KW-0998">Cell outer membrane</keyword>
<feature type="chain" id="PRO_5045408627" evidence="2">
    <location>
        <begin position="20"/>
        <end position="268"/>
    </location>
</feature>
<comment type="caution">
    <text evidence="3">The sequence shown here is derived from an EMBL/GenBank/DDBJ whole genome shotgun (WGS) entry which is preliminary data.</text>
</comment>
<feature type="signal peptide" evidence="2">
    <location>
        <begin position="1"/>
        <end position="19"/>
    </location>
</feature>
<comment type="subcellular location">
    <subcellularLocation>
        <location evidence="1">Cell outer membrane</location>
        <topology evidence="1">Multi-pass membrane protein</topology>
    </subcellularLocation>
</comment>
<reference evidence="3" key="1">
    <citation type="submission" date="2023-06" db="EMBL/GenBank/DDBJ databases">
        <title>Robiginitalea aurantiacus sp. nov. and Algoriphagus sediminis sp. nov., isolated from coastal sediment.</title>
        <authorList>
            <person name="Zhou Z.Y."/>
            <person name="An J."/>
            <person name="Jia Y.W."/>
            <person name="Du Z.J."/>
        </authorList>
    </citation>
    <scope>NUCLEOTIDE SEQUENCE</scope>
    <source>
        <strain evidence="3">C2-7</strain>
    </source>
</reference>
<dbReference type="Pfam" id="PF13801">
    <property type="entry name" value="Metal_resist"/>
    <property type="match status" value="1"/>
</dbReference>
<dbReference type="CDD" id="cd09916">
    <property type="entry name" value="CpxP_like"/>
    <property type="match status" value="1"/>
</dbReference>
<dbReference type="PROSITE" id="PS52016">
    <property type="entry name" value="TONB_DEPENDENT_REC_3"/>
    <property type="match status" value="1"/>
</dbReference>
<dbReference type="Proteomes" id="UP001171916">
    <property type="component" value="Unassembled WGS sequence"/>
</dbReference>
<protein>
    <submittedName>
        <fullName evidence="3">Periplasmic heavy metal sensor</fullName>
    </submittedName>
</protein>
<name>A0ABT7YFH8_9BACT</name>
<keyword evidence="1" id="KW-1134">Transmembrane beta strand</keyword>
<gene>
    <name evidence="3" type="ORF">QVH07_14030</name>
</gene>
<evidence type="ECO:0000256" key="2">
    <source>
        <dbReference type="SAM" id="SignalP"/>
    </source>
</evidence>
<evidence type="ECO:0000313" key="3">
    <source>
        <dbReference type="EMBL" id="MDN3205277.1"/>
    </source>
</evidence>
<dbReference type="InterPro" id="IPR025961">
    <property type="entry name" value="Metal_resist"/>
</dbReference>
<evidence type="ECO:0000313" key="4">
    <source>
        <dbReference type="Proteomes" id="UP001171916"/>
    </source>
</evidence>
<accession>A0ABT7YFH8</accession>
<keyword evidence="4" id="KW-1185">Reference proteome</keyword>
<organism evidence="3 4">
    <name type="scientific">Algoriphagus sediminis</name>
    <dbReference type="NCBI Taxonomy" id="3057113"/>
    <lineage>
        <taxon>Bacteria</taxon>
        <taxon>Pseudomonadati</taxon>
        <taxon>Bacteroidota</taxon>
        <taxon>Cytophagia</taxon>
        <taxon>Cytophagales</taxon>
        <taxon>Cyclobacteriaceae</taxon>
        <taxon>Algoriphagus</taxon>
    </lineage>
</organism>
<keyword evidence="1" id="KW-0812">Transmembrane</keyword>
<keyword evidence="2" id="KW-0732">Signal</keyword>
<keyword evidence="1" id="KW-0472">Membrane</keyword>
<proteinExistence type="inferred from homology"/>
<evidence type="ECO:0000256" key="1">
    <source>
        <dbReference type="PROSITE-ProRule" id="PRU01360"/>
    </source>
</evidence>
<keyword evidence="1" id="KW-0813">Transport</keyword>
<dbReference type="InterPro" id="IPR039426">
    <property type="entry name" value="TonB-dep_rcpt-like"/>
</dbReference>